<evidence type="ECO:0000313" key="2">
    <source>
        <dbReference type="Proteomes" id="UP000533637"/>
    </source>
</evidence>
<evidence type="ECO:0000313" key="1">
    <source>
        <dbReference type="EMBL" id="MBB4625174.1"/>
    </source>
</evidence>
<gene>
    <name evidence="1" type="ORF">GGQ57_005121</name>
</gene>
<proteinExistence type="predicted"/>
<evidence type="ECO:0008006" key="3">
    <source>
        <dbReference type="Google" id="ProtNLM"/>
    </source>
</evidence>
<sequence>MPCLTLNEINESFPESVLKLQVIHHKDWWQNIILPGFPAPIRMEFNETIRDRMPASVKTHKGIYMFFIEPNHPFVPEIKHLMYVGRVLAGRTGFNFFKRLYHYVKDIGNRNAARNRQFLTNLWPDHTFVYFYCLDGKTDDEIIEIEKLLINKIVPPLNNEFIGIANRTRDLYN</sequence>
<dbReference type="RefSeq" id="WP_129734883.1">
    <property type="nucleotide sequence ID" value="NZ_BMPB01000021.1"/>
</dbReference>
<dbReference type="EMBL" id="JACHOC010000014">
    <property type="protein sequence ID" value="MBB4625174.1"/>
    <property type="molecule type" value="Genomic_DNA"/>
</dbReference>
<keyword evidence="2" id="KW-1185">Reference proteome</keyword>
<dbReference type="Proteomes" id="UP000533637">
    <property type="component" value="Unassembled WGS sequence"/>
</dbReference>
<name>A0ABR6KUV6_9BACT</name>
<accession>A0ABR6KUV6</accession>
<organism evidence="1 2">
    <name type="scientific">Parabacteroides faecis</name>
    <dbReference type="NCBI Taxonomy" id="1217282"/>
    <lineage>
        <taxon>Bacteria</taxon>
        <taxon>Pseudomonadati</taxon>
        <taxon>Bacteroidota</taxon>
        <taxon>Bacteroidia</taxon>
        <taxon>Bacteroidales</taxon>
        <taxon>Tannerellaceae</taxon>
        <taxon>Parabacteroides</taxon>
    </lineage>
</organism>
<protein>
    <recommendedName>
        <fullName evidence="3">GIY-YIG nuclease family protein</fullName>
    </recommendedName>
</protein>
<comment type="caution">
    <text evidence="1">The sequence shown here is derived from an EMBL/GenBank/DDBJ whole genome shotgun (WGS) entry which is preliminary data.</text>
</comment>
<reference evidence="1 2" key="1">
    <citation type="submission" date="2020-08" db="EMBL/GenBank/DDBJ databases">
        <title>Genomic Encyclopedia of Type Strains, Phase IV (KMG-IV): sequencing the most valuable type-strain genomes for metagenomic binning, comparative biology and taxonomic classification.</title>
        <authorList>
            <person name="Goeker M."/>
        </authorList>
    </citation>
    <scope>NUCLEOTIDE SEQUENCE [LARGE SCALE GENOMIC DNA]</scope>
    <source>
        <strain evidence="1 2">DSM 102983</strain>
    </source>
</reference>